<protein>
    <submittedName>
        <fullName evidence="1">Uncharacterized protein</fullName>
    </submittedName>
</protein>
<sequence>MNSFHTSFRCRFIRSNCALRESVESEERVFGLGMLGVGVMEAGIGRSTLVPGGPEGSSGEGCGPTLSSRYRTRGRSHGVEGSCCIYGEVCCGSTVRYWEDKEARSRSAEVNHAAPVVGTSARAPFGPTDGSYTKASIGAVYAQCDPSDG</sequence>
<organism evidence="1 2">
    <name type="scientific">Ensete ventricosum</name>
    <name type="common">Abyssinian banana</name>
    <name type="synonym">Musa ensete</name>
    <dbReference type="NCBI Taxonomy" id="4639"/>
    <lineage>
        <taxon>Eukaryota</taxon>
        <taxon>Viridiplantae</taxon>
        <taxon>Streptophyta</taxon>
        <taxon>Embryophyta</taxon>
        <taxon>Tracheophyta</taxon>
        <taxon>Spermatophyta</taxon>
        <taxon>Magnoliopsida</taxon>
        <taxon>Liliopsida</taxon>
        <taxon>Zingiberales</taxon>
        <taxon>Musaceae</taxon>
        <taxon>Ensete</taxon>
    </lineage>
</organism>
<proteinExistence type="predicted"/>
<accession>A0A426XW38</accession>
<evidence type="ECO:0000313" key="2">
    <source>
        <dbReference type="Proteomes" id="UP000287651"/>
    </source>
</evidence>
<evidence type="ECO:0000313" key="1">
    <source>
        <dbReference type="EMBL" id="RRT43674.1"/>
    </source>
</evidence>
<name>A0A426XW38_ENSVE</name>
<gene>
    <name evidence="1" type="ORF">B296_00004199</name>
</gene>
<dbReference type="Proteomes" id="UP000287651">
    <property type="component" value="Unassembled WGS sequence"/>
</dbReference>
<dbReference type="AlphaFoldDB" id="A0A426XW38"/>
<comment type="caution">
    <text evidence="1">The sequence shown here is derived from an EMBL/GenBank/DDBJ whole genome shotgun (WGS) entry which is preliminary data.</text>
</comment>
<dbReference type="EMBL" id="AMZH03016973">
    <property type="protein sequence ID" value="RRT43674.1"/>
    <property type="molecule type" value="Genomic_DNA"/>
</dbReference>
<reference evidence="1 2" key="1">
    <citation type="journal article" date="2014" name="Agronomy (Basel)">
        <title>A Draft Genome Sequence for Ensete ventricosum, the Drought-Tolerant Tree Against Hunger.</title>
        <authorList>
            <person name="Harrison J."/>
            <person name="Moore K.A."/>
            <person name="Paszkiewicz K."/>
            <person name="Jones T."/>
            <person name="Grant M."/>
            <person name="Ambacheew D."/>
            <person name="Muzemil S."/>
            <person name="Studholme D.J."/>
        </authorList>
    </citation>
    <scope>NUCLEOTIDE SEQUENCE [LARGE SCALE GENOMIC DNA]</scope>
</reference>